<dbReference type="HAMAP" id="MF_02233">
    <property type="entry name" value="UbiV"/>
    <property type="match status" value="1"/>
</dbReference>
<dbReference type="GO" id="GO:0046872">
    <property type="term" value="F:metal ion binding"/>
    <property type="evidence" value="ECO:0007669"/>
    <property type="project" value="UniProtKB-KW"/>
</dbReference>
<dbReference type="PANTHER" id="PTHR30217:SF11">
    <property type="entry name" value="UBIQUINONE BIOSYNTHESIS PROTEIN UBIV"/>
    <property type="match status" value="1"/>
</dbReference>
<keyword evidence="3" id="KW-1185">Reference proteome</keyword>
<keyword evidence="1" id="KW-0831">Ubiquinone biosynthesis</keyword>
<comment type="function">
    <text evidence="1">Required for O(2)-independent ubiquinone (coenzyme Q) biosynthesis. Together with UbiU, is essential for the C6-hydroxylation reaction in the oxygen-independent ubiquinone biosynthesis pathway.</text>
</comment>
<comment type="similarity">
    <text evidence="1">Belongs to the peptidase U32 family. UbiV subfamily.</text>
</comment>
<protein>
    <recommendedName>
        <fullName evidence="1">Ubiquinone biosynthesis protein UbiV</fullName>
    </recommendedName>
</protein>
<keyword evidence="1" id="KW-0004">4Fe-4S</keyword>
<evidence type="ECO:0000313" key="3">
    <source>
        <dbReference type="Proteomes" id="UP000198418"/>
    </source>
</evidence>
<sequence>MTKNFSLTVGPLQFNWSADAFSDFYARIADEAPVDRVVIGETVCSKRTPFYEDRIPAAIERLQAGGKTVVLGSLGMVTLEREKRAARELFEQTALEVEINDLTLMNWARPPFSIGPLINVYNEATLAYLAGQGAKLFCLPPEIPFASVEKLAHAANQCDAVAEIWAYGRIPLAISARCYHARVHGLSKDSCQFVCDKDPDGLTVNTLEGQQFLAVNGVQTMSQNFCNLIADLDKLASAGVKSLRLSPHTGDFVAVCKTFADVASGVMSGADGLARLKAAAPDATFSNGFLFGSCGAAELTPA</sequence>
<dbReference type="GO" id="GO:0008233">
    <property type="term" value="F:peptidase activity"/>
    <property type="evidence" value="ECO:0007669"/>
    <property type="project" value="UniProtKB-KW"/>
</dbReference>
<dbReference type="GO" id="GO:0051539">
    <property type="term" value="F:4 iron, 4 sulfur cluster binding"/>
    <property type="evidence" value="ECO:0007669"/>
    <property type="project" value="UniProtKB-UniRule"/>
</dbReference>
<dbReference type="GO" id="GO:0006508">
    <property type="term" value="P:proteolysis"/>
    <property type="evidence" value="ECO:0007669"/>
    <property type="project" value="UniProtKB-KW"/>
</dbReference>
<keyword evidence="2" id="KW-0645">Protease</keyword>
<gene>
    <name evidence="1" type="primary">ubiV</name>
    <name evidence="2" type="ORF">SAMN06265338_102146</name>
</gene>
<comment type="pathway">
    <text evidence="1">Cofactor biosynthesis; ubiquinone biosynthesis.</text>
</comment>
<keyword evidence="1" id="KW-0411">Iron-sulfur</keyword>
<reference evidence="3" key="1">
    <citation type="submission" date="2017-06" db="EMBL/GenBank/DDBJ databases">
        <authorList>
            <person name="Varghese N."/>
            <person name="Submissions S."/>
        </authorList>
    </citation>
    <scope>NUCLEOTIDE SEQUENCE [LARGE SCALE GENOMIC DNA]</scope>
    <source>
        <strain evidence="3">DSM 137</strain>
    </source>
</reference>
<accession>A0A212QZG4</accession>
<keyword evidence="1" id="KW-0408">Iron</keyword>
<dbReference type="AlphaFoldDB" id="A0A212QZG4"/>
<feature type="binding site" evidence="1">
    <location>
        <position position="44"/>
    </location>
    <ligand>
        <name>[4Fe-4S] cluster</name>
        <dbReference type="ChEBI" id="CHEBI:49883"/>
    </ligand>
</feature>
<proteinExistence type="inferred from homology"/>
<dbReference type="InterPro" id="IPR051454">
    <property type="entry name" value="RNA/ubiquinone_mod_enzymes"/>
</dbReference>
<dbReference type="RefSeq" id="WP_088519681.1">
    <property type="nucleotide sequence ID" value="NZ_FYDG01000002.1"/>
</dbReference>
<comment type="subunit">
    <text evidence="1">Forms a heterodimer with UbiU.</text>
</comment>
<dbReference type="InterPro" id="IPR043693">
    <property type="entry name" value="UbiV"/>
</dbReference>
<dbReference type="GO" id="GO:0006744">
    <property type="term" value="P:ubiquinone biosynthetic process"/>
    <property type="evidence" value="ECO:0007669"/>
    <property type="project" value="UniProtKB-UniRule"/>
</dbReference>
<feature type="binding site" evidence="1">
    <location>
        <position position="195"/>
    </location>
    <ligand>
        <name>[4Fe-4S] cluster</name>
        <dbReference type="ChEBI" id="CHEBI:49883"/>
    </ligand>
</feature>
<name>A0A212QZG4_RHOAC</name>
<organism evidence="2 3">
    <name type="scientific">Rhodoblastus acidophilus</name>
    <name type="common">Rhodopseudomonas acidophila</name>
    <dbReference type="NCBI Taxonomy" id="1074"/>
    <lineage>
        <taxon>Bacteria</taxon>
        <taxon>Pseudomonadati</taxon>
        <taxon>Pseudomonadota</taxon>
        <taxon>Alphaproteobacteria</taxon>
        <taxon>Hyphomicrobiales</taxon>
        <taxon>Rhodoblastaceae</taxon>
        <taxon>Rhodoblastus</taxon>
    </lineage>
</organism>
<evidence type="ECO:0000313" key="2">
    <source>
        <dbReference type="EMBL" id="SNB65086.1"/>
    </source>
</evidence>
<keyword evidence="1" id="KW-0479">Metal-binding</keyword>
<keyword evidence="2" id="KW-0378">Hydrolase</keyword>
<dbReference type="InterPro" id="IPR001539">
    <property type="entry name" value="Peptidase_U32"/>
</dbReference>
<dbReference type="OrthoDB" id="8523349at2"/>
<feature type="binding site" evidence="1">
    <location>
        <position position="191"/>
    </location>
    <ligand>
        <name>[4Fe-4S] cluster</name>
        <dbReference type="ChEBI" id="CHEBI:49883"/>
    </ligand>
</feature>
<feature type="binding site" evidence="1">
    <location>
        <position position="178"/>
    </location>
    <ligand>
        <name>[4Fe-4S] cluster</name>
        <dbReference type="ChEBI" id="CHEBI:49883"/>
    </ligand>
</feature>
<evidence type="ECO:0000256" key="1">
    <source>
        <dbReference type="HAMAP-Rule" id="MF_02233"/>
    </source>
</evidence>
<comment type="cofactor">
    <cofactor evidence="1">
        <name>[4Fe-4S] cluster</name>
        <dbReference type="ChEBI" id="CHEBI:49883"/>
    </cofactor>
</comment>
<dbReference type="UniPathway" id="UPA00232"/>
<dbReference type="Pfam" id="PF01136">
    <property type="entry name" value="Peptidase_U32"/>
    <property type="match status" value="1"/>
</dbReference>
<dbReference type="EMBL" id="FYDG01000002">
    <property type="protein sequence ID" value="SNB65086.1"/>
    <property type="molecule type" value="Genomic_DNA"/>
</dbReference>
<dbReference type="PANTHER" id="PTHR30217">
    <property type="entry name" value="PEPTIDASE U32 FAMILY"/>
    <property type="match status" value="1"/>
</dbReference>
<dbReference type="NCBIfam" id="NF011991">
    <property type="entry name" value="PRK15447.1"/>
    <property type="match status" value="1"/>
</dbReference>
<dbReference type="Proteomes" id="UP000198418">
    <property type="component" value="Unassembled WGS sequence"/>
</dbReference>